<dbReference type="GO" id="GO:1990904">
    <property type="term" value="C:ribonucleoprotein complex"/>
    <property type="evidence" value="ECO:0007669"/>
    <property type="project" value="UniProtKB-KW"/>
</dbReference>
<dbReference type="PATRIC" id="fig|880071.3.peg.1910"/>
<dbReference type="RefSeq" id="WP_014797768.1">
    <property type="nucleotide sequence ID" value="NC_018018.1"/>
</dbReference>
<evidence type="ECO:0000256" key="2">
    <source>
        <dbReference type="ARBA" id="ARBA00011838"/>
    </source>
</evidence>
<dbReference type="InterPro" id="IPR027493">
    <property type="entry name" value="Ribosomal_bL31_B"/>
</dbReference>
<evidence type="ECO:0000256" key="6">
    <source>
        <dbReference type="SAM" id="MobiDB-lite"/>
    </source>
</evidence>
<gene>
    <name evidence="5" type="primary">rpmE2</name>
    <name evidence="7" type="ordered locus">Fleli_1927</name>
</gene>
<dbReference type="InterPro" id="IPR034704">
    <property type="entry name" value="Ribosomal_bL28/bL31-like_sf"/>
</dbReference>
<dbReference type="Proteomes" id="UP000006054">
    <property type="component" value="Chromosome"/>
</dbReference>
<evidence type="ECO:0000256" key="3">
    <source>
        <dbReference type="ARBA" id="ARBA00022980"/>
    </source>
</evidence>
<dbReference type="NCBIfam" id="NF002462">
    <property type="entry name" value="PRK01678.1"/>
    <property type="match status" value="1"/>
</dbReference>
<dbReference type="HAMAP" id="MF_00502">
    <property type="entry name" value="Ribosomal_bL31_2"/>
    <property type="match status" value="1"/>
</dbReference>
<keyword evidence="4 5" id="KW-0687">Ribonucleoprotein</keyword>
<sequence length="99" mass="11397">MKKEIHPDYREVVFLDTSSDYKFLTRSTILTKDTITWEDGKEYPLVKVEVSSASHPFYTGGKGNFGRTTGRVERFNRRYKRVDANAEAPAETTEEATEK</sequence>
<keyword evidence="3 5" id="KW-0689">Ribosomal protein</keyword>
<dbReference type="STRING" id="880071.Fleli_1927"/>
<dbReference type="KEGG" id="fli:Fleli_1927"/>
<dbReference type="Gene3D" id="4.10.830.30">
    <property type="entry name" value="Ribosomal protein L31"/>
    <property type="match status" value="1"/>
</dbReference>
<dbReference type="AlphaFoldDB" id="I4AK32"/>
<dbReference type="GO" id="GO:0005840">
    <property type="term" value="C:ribosome"/>
    <property type="evidence" value="ECO:0007669"/>
    <property type="project" value="UniProtKB-KW"/>
</dbReference>
<dbReference type="SUPFAM" id="SSF143800">
    <property type="entry name" value="L28p-like"/>
    <property type="match status" value="1"/>
</dbReference>
<dbReference type="PRINTS" id="PR01249">
    <property type="entry name" value="RIBOSOMALL31"/>
</dbReference>
<dbReference type="HOGENOM" id="CLU_114306_2_1_10"/>
<accession>I4AK32</accession>
<dbReference type="GO" id="GO:0003735">
    <property type="term" value="F:structural constituent of ribosome"/>
    <property type="evidence" value="ECO:0007669"/>
    <property type="project" value="InterPro"/>
</dbReference>
<dbReference type="InterPro" id="IPR002150">
    <property type="entry name" value="Ribosomal_bL31"/>
</dbReference>
<dbReference type="PROSITE" id="PS01143">
    <property type="entry name" value="RIBOSOMAL_L31"/>
    <property type="match status" value="1"/>
</dbReference>
<dbReference type="eggNOG" id="COG0254">
    <property type="taxonomic scope" value="Bacteria"/>
</dbReference>
<dbReference type="EMBL" id="CP003345">
    <property type="protein sequence ID" value="AFM04317.1"/>
    <property type="molecule type" value="Genomic_DNA"/>
</dbReference>
<evidence type="ECO:0000256" key="5">
    <source>
        <dbReference type="HAMAP-Rule" id="MF_00502"/>
    </source>
</evidence>
<keyword evidence="8" id="KW-1185">Reference proteome</keyword>
<evidence type="ECO:0000313" key="7">
    <source>
        <dbReference type="EMBL" id="AFM04317.1"/>
    </source>
</evidence>
<dbReference type="NCBIfam" id="TIGR00105">
    <property type="entry name" value="L31"/>
    <property type="match status" value="1"/>
</dbReference>
<comment type="subunit">
    <text evidence="2 5">Part of the 50S ribosomal subunit.</text>
</comment>
<evidence type="ECO:0000256" key="1">
    <source>
        <dbReference type="ARBA" id="ARBA00008196"/>
    </source>
</evidence>
<dbReference type="Pfam" id="PF01197">
    <property type="entry name" value="Ribosomal_L31"/>
    <property type="match status" value="1"/>
</dbReference>
<protein>
    <recommendedName>
        <fullName evidence="5">Large ribosomal subunit protein bL31B</fullName>
    </recommendedName>
</protein>
<dbReference type="GO" id="GO:0006412">
    <property type="term" value="P:translation"/>
    <property type="evidence" value="ECO:0007669"/>
    <property type="project" value="UniProtKB-UniRule"/>
</dbReference>
<evidence type="ECO:0000256" key="4">
    <source>
        <dbReference type="ARBA" id="ARBA00023274"/>
    </source>
</evidence>
<dbReference type="PANTHER" id="PTHR33280:SF1">
    <property type="entry name" value="LARGE RIBOSOMAL SUBUNIT PROTEIN BL31C"/>
    <property type="match status" value="1"/>
</dbReference>
<feature type="region of interest" description="Disordered" evidence="6">
    <location>
        <begin position="80"/>
        <end position="99"/>
    </location>
</feature>
<proteinExistence type="inferred from homology"/>
<evidence type="ECO:0000313" key="8">
    <source>
        <dbReference type="Proteomes" id="UP000006054"/>
    </source>
</evidence>
<name>I4AK32_BERLS</name>
<comment type="similarity">
    <text evidence="1 5">Belongs to the bacterial ribosomal protein bL31 family. Type B subfamily.</text>
</comment>
<dbReference type="OrthoDB" id="9803251at2"/>
<organism evidence="7 8">
    <name type="scientific">Bernardetia litoralis (strain ATCC 23117 / DSM 6794 / NBRC 15988 / NCIMB 1366 / Fx l1 / Sio-4)</name>
    <name type="common">Flexibacter litoralis</name>
    <dbReference type="NCBI Taxonomy" id="880071"/>
    <lineage>
        <taxon>Bacteria</taxon>
        <taxon>Pseudomonadati</taxon>
        <taxon>Bacteroidota</taxon>
        <taxon>Cytophagia</taxon>
        <taxon>Cytophagales</taxon>
        <taxon>Bernardetiaceae</taxon>
        <taxon>Bernardetia</taxon>
    </lineage>
</organism>
<dbReference type="PANTHER" id="PTHR33280">
    <property type="entry name" value="50S RIBOSOMAL PROTEIN L31, CHLOROPLASTIC"/>
    <property type="match status" value="1"/>
</dbReference>
<dbReference type="InterPro" id="IPR042105">
    <property type="entry name" value="Ribosomal_bL31_sf"/>
</dbReference>
<reference evidence="8" key="1">
    <citation type="submission" date="2012-06" db="EMBL/GenBank/DDBJ databases">
        <title>The complete genome of Flexibacter litoralis DSM 6794.</title>
        <authorList>
            <person name="Lucas S."/>
            <person name="Copeland A."/>
            <person name="Lapidus A."/>
            <person name="Glavina del Rio T."/>
            <person name="Dalin E."/>
            <person name="Tice H."/>
            <person name="Bruce D."/>
            <person name="Goodwin L."/>
            <person name="Pitluck S."/>
            <person name="Peters L."/>
            <person name="Ovchinnikova G."/>
            <person name="Lu M."/>
            <person name="Kyrpides N."/>
            <person name="Mavromatis K."/>
            <person name="Ivanova N."/>
            <person name="Brettin T."/>
            <person name="Detter J.C."/>
            <person name="Han C."/>
            <person name="Larimer F."/>
            <person name="Land M."/>
            <person name="Hauser L."/>
            <person name="Markowitz V."/>
            <person name="Cheng J.-F."/>
            <person name="Hugenholtz P."/>
            <person name="Woyke T."/>
            <person name="Wu D."/>
            <person name="Spring S."/>
            <person name="Lang E."/>
            <person name="Kopitz M."/>
            <person name="Brambilla E."/>
            <person name="Klenk H.-P."/>
            <person name="Eisen J.A."/>
        </authorList>
    </citation>
    <scope>NUCLEOTIDE SEQUENCE [LARGE SCALE GENOMIC DNA]</scope>
    <source>
        <strain evidence="8">ATCC 23117 / DSM 6794 / NBRC 15988 / NCIMB 1366 / Sio-4</strain>
    </source>
</reference>